<reference evidence="1" key="1">
    <citation type="journal article" date="2021" name="Environ. Microbiol.">
        <title>Gene family expansions and transcriptome signatures uncover fungal adaptations to wood decay.</title>
        <authorList>
            <person name="Hage H."/>
            <person name="Miyauchi S."/>
            <person name="Viragh M."/>
            <person name="Drula E."/>
            <person name="Min B."/>
            <person name="Chaduli D."/>
            <person name="Navarro D."/>
            <person name="Favel A."/>
            <person name="Norest M."/>
            <person name="Lesage-Meessen L."/>
            <person name="Balint B."/>
            <person name="Merenyi Z."/>
            <person name="de Eugenio L."/>
            <person name="Morin E."/>
            <person name="Martinez A.T."/>
            <person name="Baldrian P."/>
            <person name="Stursova M."/>
            <person name="Martinez M.J."/>
            <person name="Novotny C."/>
            <person name="Magnuson J.K."/>
            <person name="Spatafora J.W."/>
            <person name="Maurice S."/>
            <person name="Pangilinan J."/>
            <person name="Andreopoulos W."/>
            <person name="LaButti K."/>
            <person name="Hundley H."/>
            <person name="Na H."/>
            <person name="Kuo A."/>
            <person name="Barry K."/>
            <person name="Lipzen A."/>
            <person name="Henrissat B."/>
            <person name="Riley R."/>
            <person name="Ahrendt S."/>
            <person name="Nagy L.G."/>
            <person name="Grigoriev I.V."/>
            <person name="Martin F."/>
            <person name="Rosso M.N."/>
        </authorList>
    </citation>
    <scope>NUCLEOTIDE SEQUENCE</scope>
    <source>
        <strain evidence="1">CBS 384.51</strain>
    </source>
</reference>
<dbReference type="Proteomes" id="UP001055072">
    <property type="component" value="Unassembled WGS sequence"/>
</dbReference>
<organism evidence="1 2">
    <name type="scientific">Irpex rosettiformis</name>
    <dbReference type="NCBI Taxonomy" id="378272"/>
    <lineage>
        <taxon>Eukaryota</taxon>
        <taxon>Fungi</taxon>
        <taxon>Dikarya</taxon>
        <taxon>Basidiomycota</taxon>
        <taxon>Agaricomycotina</taxon>
        <taxon>Agaricomycetes</taxon>
        <taxon>Polyporales</taxon>
        <taxon>Irpicaceae</taxon>
        <taxon>Irpex</taxon>
    </lineage>
</organism>
<keyword evidence="2" id="KW-1185">Reference proteome</keyword>
<comment type="caution">
    <text evidence="1">The sequence shown here is derived from an EMBL/GenBank/DDBJ whole genome shotgun (WGS) entry which is preliminary data.</text>
</comment>
<protein>
    <submittedName>
        <fullName evidence="1">Uncharacterized protein</fullName>
    </submittedName>
</protein>
<name>A0ACB8TX77_9APHY</name>
<evidence type="ECO:0000313" key="2">
    <source>
        <dbReference type="Proteomes" id="UP001055072"/>
    </source>
</evidence>
<gene>
    <name evidence="1" type="ORF">BDY19DRAFT_959591</name>
</gene>
<dbReference type="EMBL" id="MU274922">
    <property type="protein sequence ID" value="KAI0086643.1"/>
    <property type="molecule type" value="Genomic_DNA"/>
</dbReference>
<proteinExistence type="predicted"/>
<evidence type="ECO:0000313" key="1">
    <source>
        <dbReference type="EMBL" id="KAI0086643.1"/>
    </source>
</evidence>
<sequence>MPDGSSTSRSTASRPDVNEIKKAYDYLFGSGSLISKIKDSALRGRLFSDSPVTGQRNDVDEGGSSQNAGVVGRSLAWKLFLIQTEPLQPQSGENSAIPPLQSLQQSRQEYRRLLLEKMRAPDGGYEEGFVIPGTGSSPSRTTRADKNLEMNNPLSLHDNNPWNAWFASMDLRKEILQDVERTFPDIGYFRDQHVQGELTNILFLYAVTHADIGYRQGMHELLAPLYYAVDFDSLSTSESSSQMEVFVSRAWVAADAWVLFSAVMRGVGRWYEWREPKLNMDPTGSATTPTSGINHGRSPLASHVQLNLSNSDGRTPGGLQPYVAPIVETCNRIQSVLLKSVDPQLWKSLQTSGIEPQMYGIRWLRLLFTREFSMDDSMTLWDGLFACDPSFELVPWICVAMLIRIRNNLIPADYSTQLTYLLRYPSSATGLSSSTPPPVHPCALLLRQALTLQMSPTVATGATVNQENFNLLNIPIEIPEATPPMMRRRAASKNQPYPTSEAGPSSRGPLTPDNNRMHFKHGSASMGIPEMIARGLLERGESLGINKTVMNAVSEFKRNLPDLANTLQRLPTPMTTHTSSYAAYPLVDEKPPTERPPWEPRTRFEMEKDISQLQVVQHQLGDSVAWIVDTLLLDDGESADKNADQTKSVKERKREAIESLAYVRDVLKGIVPSTQVEEDRLFAEDEVKKRQKQSKKGVAEATASATSITPNGPVRKSSDSPPQLRTTLTPPKPAAMTLPRFPSHSSAPVKRAQDYFSTGPSASRSPPRSSPLPSFARPKEASPSPVPPTGSVLAPNKASVPLAPWNYTPSAFSSSSTLSLPRMPSKPSAVVMPRQHSTSGTPRASPPYSGTSSASQTPSGSDQPPPAVASSQQDPLGVLR</sequence>
<accession>A0ACB8TX77</accession>